<reference evidence="8" key="1">
    <citation type="journal article" date="2018" name="Nat. Microbiol.">
        <title>Leveraging single-cell genomics to expand the fungal tree of life.</title>
        <authorList>
            <person name="Ahrendt S.R."/>
            <person name="Quandt C.A."/>
            <person name="Ciobanu D."/>
            <person name="Clum A."/>
            <person name="Salamov A."/>
            <person name="Andreopoulos B."/>
            <person name="Cheng J.F."/>
            <person name="Woyke T."/>
            <person name="Pelin A."/>
            <person name="Henrissat B."/>
            <person name="Reynolds N.K."/>
            <person name="Benny G.L."/>
            <person name="Smith M.E."/>
            <person name="James T.Y."/>
            <person name="Grigoriev I.V."/>
        </authorList>
    </citation>
    <scope>NUCLEOTIDE SEQUENCE [LARGE SCALE GENOMIC DNA]</scope>
</reference>
<evidence type="ECO:0000256" key="1">
    <source>
        <dbReference type="ARBA" id="ARBA00004123"/>
    </source>
</evidence>
<comment type="similarity">
    <text evidence="3">Belongs to the Integrator subunit 8 family.</text>
</comment>
<dbReference type="PANTHER" id="PTHR13350">
    <property type="entry name" value="INTEGRATOR COMPLEX SUBUNIT 8"/>
    <property type="match status" value="1"/>
</dbReference>
<dbReference type="GO" id="GO:0032039">
    <property type="term" value="C:integrator complex"/>
    <property type="evidence" value="ECO:0007669"/>
    <property type="project" value="TreeGrafter"/>
</dbReference>
<keyword evidence="5" id="KW-0539">Nucleus</keyword>
<dbReference type="Pfam" id="PF25756">
    <property type="entry name" value="TPR_INTS8"/>
    <property type="match status" value="1"/>
</dbReference>
<evidence type="ECO:0000256" key="3">
    <source>
        <dbReference type="ARBA" id="ARBA00007147"/>
    </source>
</evidence>
<organism evidence="7 8">
    <name type="scientific">Blyttiomyces helicus</name>
    <dbReference type="NCBI Taxonomy" id="388810"/>
    <lineage>
        <taxon>Eukaryota</taxon>
        <taxon>Fungi</taxon>
        <taxon>Fungi incertae sedis</taxon>
        <taxon>Chytridiomycota</taxon>
        <taxon>Chytridiomycota incertae sedis</taxon>
        <taxon>Chytridiomycetes</taxon>
        <taxon>Chytridiomycetes incertae sedis</taxon>
        <taxon>Blyttiomyces</taxon>
    </lineage>
</organism>
<dbReference type="InterPro" id="IPR038751">
    <property type="entry name" value="INTS8"/>
</dbReference>
<dbReference type="EMBL" id="KZ994178">
    <property type="protein sequence ID" value="RKO93594.1"/>
    <property type="molecule type" value="Genomic_DNA"/>
</dbReference>
<evidence type="ECO:0000259" key="6">
    <source>
        <dbReference type="Pfam" id="PF25756"/>
    </source>
</evidence>
<gene>
    <name evidence="7" type="ORF">BDK51DRAFT_52333</name>
</gene>
<keyword evidence="8" id="KW-1185">Reference proteome</keyword>
<dbReference type="GO" id="GO:0034472">
    <property type="term" value="P:snRNA 3'-end processing"/>
    <property type="evidence" value="ECO:0007669"/>
    <property type="project" value="InterPro"/>
</dbReference>
<dbReference type="Proteomes" id="UP000269721">
    <property type="component" value="Unassembled WGS sequence"/>
</dbReference>
<protein>
    <recommendedName>
        <fullName evidence="6">INTS8 TPR repeats domain-containing protein</fullName>
    </recommendedName>
</protein>
<dbReference type="GO" id="GO:0005694">
    <property type="term" value="C:chromosome"/>
    <property type="evidence" value="ECO:0007669"/>
    <property type="project" value="UniProtKB-SubCell"/>
</dbReference>
<evidence type="ECO:0000313" key="7">
    <source>
        <dbReference type="EMBL" id="RKO93594.1"/>
    </source>
</evidence>
<keyword evidence="4" id="KW-0158">Chromosome</keyword>
<dbReference type="OrthoDB" id="2102637at2759"/>
<evidence type="ECO:0000256" key="4">
    <source>
        <dbReference type="ARBA" id="ARBA00022454"/>
    </source>
</evidence>
<evidence type="ECO:0000256" key="2">
    <source>
        <dbReference type="ARBA" id="ARBA00004286"/>
    </source>
</evidence>
<sequence>MDTLLAYSTVGAERESKFVYDVGTPEQSEDYRSGGGAAMWIAFSRSLPCSSIQVTTKLAKEGRASVIKLLQTLVEDARLQSTPQPRAAGLQSVAAPPPSAARMEIDVDGNPAVILTDRQSAFLLLASQIVIILDMTLPEIEKALPPYAIAFLLLATFPQAGSSREQTRYSVAMYNRFLIRSTFRHRQLLTPPPPANVAEFLEGMVAEPYTTILEQIERSEISYELAEYYFICEKYTKAVAHVVAVQAFVKSHKTDPKDFQRYCTYTPERLELLLKASQAATDENTQLTYTNPRISDETLAILMAHLVRNSGGYSADDFLSAFEIDRPNPIPTPLKKLIASEAYAGAHLAAAAQLSIYAVLADGGDIETMLDGLPPFFFTILRQYPKPEAEAFCSKIFSIIQSKCPAHLDSDRIAHAYELARRIAAFVDTLPCWTALNATMRAPADVILPVPDPTHPVWAPADAEPLHRLAQLRSDEMVRIYFIASYSLKNAPAISGISGNRKVHFDHMQDLQARMRVLGHLDELDVGILHLMAGTNNPEQEHYDEAGQFQPILDGLVIGVTRHQKKALAISLNLKLALSLCNFDRLINDPQNMSAFEELCGACRDIATTLKGLATFVLRWPIHLGSEIVPIFDVSPGTAVDPDHTVPLGVLRVVTTIFNIRATLQDSNLFRVDRDVNPPLDMIPVNGNPEYGRALAYLRVMTHQLAQSLTTGPAREVRDDYIMQYLSDLERQSLTLASHITLNRSQFKTRSWTCLNLRGYETSRSWLALFSQGRSRTRPFCRMSGRAFFGVFELDIARFGTFSVIAASPSCVARLQNPSLIAITEMLRLMPDASLISRSEVPPLIRFVRTFYTKDETPPEDADTSFRLADLHFAAEMPAEAAKFYIEGLAVATSYFSKTESIGPLLSSPLTHRLVGCFRECGDHFSTVFLGQFFPMPDYTFQFANLRLALEASSKPYPGDDGVFAFLWDVVLLEYVVAFYKKRNDMTSVEAVIKDIGRPELGVSTGSWARTQYIASRAKRYLKFLFRKHWG</sequence>
<comment type="subcellular location">
    <subcellularLocation>
        <location evidence="2">Chromosome</location>
    </subcellularLocation>
    <subcellularLocation>
        <location evidence="1">Nucleus</location>
    </subcellularLocation>
</comment>
<evidence type="ECO:0000256" key="5">
    <source>
        <dbReference type="ARBA" id="ARBA00023242"/>
    </source>
</evidence>
<dbReference type="AlphaFoldDB" id="A0A4P9WL63"/>
<accession>A0A4P9WL63</accession>
<proteinExistence type="inferred from homology"/>
<feature type="domain" description="INTS8 TPR repeats" evidence="6">
    <location>
        <begin position="868"/>
        <end position="1004"/>
    </location>
</feature>
<dbReference type="InterPro" id="IPR057980">
    <property type="entry name" value="TPR_INTS8"/>
</dbReference>
<name>A0A4P9WL63_9FUNG</name>
<evidence type="ECO:0000313" key="8">
    <source>
        <dbReference type="Proteomes" id="UP000269721"/>
    </source>
</evidence>
<dbReference type="PANTHER" id="PTHR13350:SF1">
    <property type="entry name" value="INTEGRATOR COMPLEX SUBUNIT 8"/>
    <property type="match status" value="1"/>
</dbReference>